<dbReference type="UniPathway" id="UPA00136">
    <property type="reaction ID" value="UER00199"/>
</dbReference>
<dbReference type="InterPro" id="IPR042122">
    <property type="entry name" value="Ser_AcTrfase_N_sf"/>
</dbReference>
<dbReference type="InterPro" id="IPR010493">
    <property type="entry name" value="Ser_AcTrfase_N"/>
</dbReference>
<dbReference type="Gene3D" id="2.160.10.10">
    <property type="entry name" value="Hexapeptide repeat proteins"/>
    <property type="match status" value="1"/>
</dbReference>
<keyword evidence="6 10" id="KW-0808">Transferase</keyword>
<evidence type="ECO:0000256" key="1">
    <source>
        <dbReference type="ARBA" id="ARBA00004876"/>
    </source>
</evidence>
<comment type="pathway">
    <text evidence="1">Amino-acid biosynthesis; L-cysteine biosynthesis; L-cysteine from L-serine: step 1/2.</text>
</comment>
<dbReference type="Gene3D" id="1.10.3130.10">
    <property type="entry name" value="serine acetyltransferase, domain 1"/>
    <property type="match status" value="1"/>
</dbReference>
<evidence type="ECO:0000256" key="2">
    <source>
        <dbReference type="ARBA" id="ARBA00007274"/>
    </source>
</evidence>
<dbReference type="GO" id="GO:0005737">
    <property type="term" value="C:cytoplasm"/>
    <property type="evidence" value="ECO:0007669"/>
    <property type="project" value="InterPro"/>
</dbReference>
<reference evidence="10 11" key="1">
    <citation type="submission" date="2019-01" db="EMBL/GenBank/DDBJ databases">
        <title>Genome sequence of the Antarctic species Gelidibacter gilvus ACAM 158(T).</title>
        <authorList>
            <person name="Bowman J.P."/>
        </authorList>
    </citation>
    <scope>NUCLEOTIDE SEQUENCE [LARGE SCALE GENOMIC DNA]</scope>
    <source>
        <strain evidence="10 11">IC158</strain>
    </source>
</reference>
<dbReference type="OrthoDB" id="9801456at2"/>
<gene>
    <name evidence="10" type="ORF">ESZ48_04115</name>
</gene>
<dbReference type="NCBIfam" id="NF041874">
    <property type="entry name" value="EPS_EpsC"/>
    <property type="match status" value="1"/>
</dbReference>
<dbReference type="AlphaFoldDB" id="A0A4Q0XNN4"/>
<dbReference type="Pfam" id="PF06426">
    <property type="entry name" value="SATase_N"/>
    <property type="match status" value="1"/>
</dbReference>
<dbReference type="InterPro" id="IPR045304">
    <property type="entry name" value="LbH_SAT"/>
</dbReference>
<evidence type="ECO:0000259" key="9">
    <source>
        <dbReference type="Pfam" id="PF06426"/>
    </source>
</evidence>
<dbReference type="InterPro" id="IPR001451">
    <property type="entry name" value="Hexapep"/>
</dbReference>
<dbReference type="GO" id="GO:0009001">
    <property type="term" value="F:serine O-acetyltransferase activity"/>
    <property type="evidence" value="ECO:0007669"/>
    <property type="project" value="UniProtKB-EC"/>
</dbReference>
<organism evidence="10 11">
    <name type="scientific">Gelidibacter gilvus</name>
    <dbReference type="NCBI Taxonomy" id="59602"/>
    <lineage>
        <taxon>Bacteria</taxon>
        <taxon>Pseudomonadati</taxon>
        <taxon>Bacteroidota</taxon>
        <taxon>Flavobacteriia</taxon>
        <taxon>Flavobacteriales</taxon>
        <taxon>Flavobacteriaceae</taxon>
        <taxon>Gelidibacter</taxon>
    </lineage>
</organism>
<proteinExistence type="inferred from homology"/>
<name>A0A4Q0XNN4_9FLAO</name>
<dbReference type="InterPro" id="IPR011004">
    <property type="entry name" value="Trimer_LpxA-like_sf"/>
</dbReference>
<evidence type="ECO:0000256" key="8">
    <source>
        <dbReference type="ARBA" id="ARBA00049486"/>
    </source>
</evidence>
<evidence type="ECO:0000256" key="3">
    <source>
        <dbReference type="ARBA" id="ARBA00013266"/>
    </source>
</evidence>
<evidence type="ECO:0000256" key="6">
    <source>
        <dbReference type="ARBA" id="ARBA00022679"/>
    </source>
</evidence>
<accession>A0A4Q0XNN4</accession>
<keyword evidence="11" id="KW-1185">Reference proteome</keyword>
<dbReference type="InterPro" id="IPR053376">
    <property type="entry name" value="Serine_acetyltransferase"/>
</dbReference>
<evidence type="ECO:0000256" key="7">
    <source>
        <dbReference type="ARBA" id="ARBA00023315"/>
    </source>
</evidence>
<dbReference type="PANTHER" id="PTHR42811">
    <property type="entry name" value="SERINE ACETYLTRANSFERASE"/>
    <property type="match status" value="1"/>
</dbReference>
<evidence type="ECO:0000256" key="4">
    <source>
        <dbReference type="ARBA" id="ARBA00018522"/>
    </source>
</evidence>
<keyword evidence="5" id="KW-0028">Amino-acid biosynthesis</keyword>
<keyword evidence="7" id="KW-0012">Acyltransferase</keyword>
<evidence type="ECO:0000313" key="10">
    <source>
        <dbReference type="EMBL" id="RXJ52881.1"/>
    </source>
</evidence>
<feature type="domain" description="Serine acetyltransferase N-terminal" evidence="9">
    <location>
        <begin position="70"/>
        <end position="116"/>
    </location>
</feature>
<dbReference type="Pfam" id="PF00132">
    <property type="entry name" value="Hexapep"/>
    <property type="match status" value="1"/>
</dbReference>
<dbReference type="Proteomes" id="UP000289792">
    <property type="component" value="Unassembled WGS sequence"/>
</dbReference>
<comment type="catalytic activity">
    <reaction evidence="8">
        <text>L-serine + acetyl-CoA = O-acetyl-L-serine + CoA</text>
        <dbReference type="Rhea" id="RHEA:24560"/>
        <dbReference type="ChEBI" id="CHEBI:33384"/>
        <dbReference type="ChEBI" id="CHEBI:57287"/>
        <dbReference type="ChEBI" id="CHEBI:57288"/>
        <dbReference type="ChEBI" id="CHEBI:58340"/>
        <dbReference type="EC" id="2.3.1.30"/>
    </reaction>
</comment>
<dbReference type="SUPFAM" id="SSF51161">
    <property type="entry name" value="Trimeric LpxA-like enzymes"/>
    <property type="match status" value="1"/>
</dbReference>
<sequence length="259" mass="29290">MRNIEFMRKISNHLNQFQDYNICLKDPVETFTKALFYMLFDEEYRTHNCQFVKDTFLKITTKLKLEDGEETWVQFVNQLASIREKLDLDAHAIEQNDPAAKSLTEVYLAYPGFHAIAIYRLSHALYKLNYFVISRMMSEHVHGLTGVDIHPGATIGDSFFIDHGTGIVIGETAIIKNNVKIYQGVTLGGLQIKKSLSETKRHPTIEDNVTIYANATVLGGDIVIGANSTIGANVWITQSVPENSLVTYQTEIKISTRKK</sequence>
<dbReference type="EC" id="2.3.1.30" evidence="3"/>
<evidence type="ECO:0000313" key="11">
    <source>
        <dbReference type="Proteomes" id="UP000289792"/>
    </source>
</evidence>
<comment type="similarity">
    <text evidence="2">Belongs to the transferase hexapeptide repeat family.</text>
</comment>
<comment type="caution">
    <text evidence="10">The sequence shown here is derived from an EMBL/GenBank/DDBJ whole genome shotgun (WGS) entry which is preliminary data.</text>
</comment>
<protein>
    <recommendedName>
        <fullName evidence="4">Serine acetyltransferase</fullName>
        <ecNumber evidence="3">2.3.1.30</ecNumber>
    </recommendedName>
</protein>
<dbReference type="CDD" id="cd03354">
    <property type="entry name" value="LbH_SAT"/>
    <property type="match status" value="1"/>
</dbReference>
<evidence type="ECO:0000256" key="5">
    <source>
        <dbReference type="ARBA" id="ARBA00022605"/>
    </source>
</evidence>
<dbReference type="GO" id="GO:0006535">
    <property type="term" value="P:cysteine biosynthetic process from serine"/>
    <property type="evidence" value="ECO:0007669"/>
    <property type="project" value="InterPro"/>
</dbReference>
<dbReference type="EMBL" id="SDDZ01000001">
    <property type="protein sequence ID" value="RXJ52881.1"/>
    <property type="molecule type" value="Genomic_DNA"/>
</dbReference>